<evidence type="ECO:0000313" key="1">
    <source>
        <dbReference type="EMBL" id="EUC37227.1"/>
    </source>
</evidence>
<name>W6YCF1_COCC2</name>
<protein>
    <submittedName>
        <fullName evidence="1">Uncharacterized protein</fullName>
    </submittedName>
</protein>
<evidence type="ECO:0000313" key="2">
    <source>
        <dbReference type="Proteomes" id="UP000053841"/>
    </source>
</evidence>
<gene>
    <name evidence="1" type="ORF">COCCADRAFT_86244</name>
</gene>
<proteinExistence type="predicted"/>
<dbReference type="AlphaFoldDB" id="W6YCF1"/>
<dbReference type="RefSeq" id="XP_007708474.1">
    <property type="nucleotide sequence ID" value="XM_007710284.1"/>
</dbReference>
<keyword evidence="2" id="KW-1185">Reference proteome</keyword>
<dbReference type="KEGG" id="bze:COCCADRAFT_86244"/>
<organism evidence="1 2">
    <name type="scientific">Cochliobolus carbonum (strain 26-R-13)</name>
    <name type="common">Maize leaf spot fungus</name>
    <name type="synonym">Bipolaris zeicola</name>
    <dbReference type="NCBI Taxonomy" id="930089"/>
    <lineage>
        <taxon>Eukaryota</taxon>
        <taxon>Fungi</taxon>
        <taxon>Dikarya</taxon>
        <taxon>Ascomycota</taxon>
        <taxon>Pezizomycotina</taxon>
        <taxon>Dothideomycetes</taxon>
        <taxon>Pleosporomycetidae</taxon>
        <taxon>Pleosporales</taxon>
        <taxon>Pleosporineae</taxon>
        <taxon>Pleosporaceae</taxon>
        <taxon>Bipolaris</taxon>
    </lineage>
</organism>
<dbReference type="GeneID" id="19152109"/>
<reference evidence="1 2" key="1">
    <citation type="journal article" date="2013" name="PLoS Genet.">
        <title>Comparative genome structure, secondary metabolite, and effector coding capacity across Cochliobolus pathogens.</title>
        <authorList>
            <person name="Condon B.J."/>
            <person name="Leng Y."/>
            <person name="Wu D."/>
            <person name="Bushley K.E."/>
            <person name="Ohm R.A."/>
            <person name="Otillar R."/>
            <person name="Martin J."/>
            <person name="Schackwitz W."/>
            <person name="Grimwood J."/>
            <person name="MohdZainudin N."/>
            <person name="Xue C."/>
            <person name="Wang R."/>
            <person name="Manning V.A."/>
            <person name="Dhillon B."/>
            <person name="Tu Z.J."/>
            <person name="Steffenson B.J."/>
            <person name="Salamov A."/>
            <person name="Sun H."/>
            <person name="Lowry S."/>
            <person name="LaButti K."/>
            <person name="Han J."/>
            <person name="Copeland A."/>
            <person name="Lindquist E."/>
            <person name="Barry K."/>
            <person name="Schmutz J."/>
            <person name="Baker S.E."/>
            <person name="Ciuffetti L.M."/>
            <person name="Grigoriev I.V."/>
            <person name="Zhong S."/>
            <person name="Turgeon B.G."/>
        </authorList>
    </citation>
    <scope>NUCLEOTIDE SEQUENCE [LARGE SCALE GENOMIC DNA]</scope>
    <source>
        <strain evidence="1 2">26-R-13</strain>
    </source>
</reference>
<sequence length="73" mass="8280">MTKHHAAQPRAGTGRIWEEGKLSANHFGRESPWYSPPLTASCRCYTACWVFVSFSMVMSLVRTAGQALRWLHI</sequence>
<dbReference type="EMBL" id="KI964553">
    <property type="protein sequence ID" value="EUC37227.1"/>
    <property type="molecule type" value="Genomic_DNA"/>
</dbReference>
<dbReference type="HOGENOM" id="CLU_2704464_0_0_1"/>
<dbReference type="Proteomes" id="UP000053841">
    <property type="component" value="Unassembled WGS sequence"/>
</dbReference>
<accession>W6YCF1</accession>